<sequence length="466" mass="53862">MAVFLIFLFTDIFITVIFMAVYGHRRTYSEGMLLGVHIPSYAVHEREVEALMEKHRRRTKWFYAVNLLLSAAVCFLNFWYLSIFILAWSAWLIELTAGAMGLLNAAHRQLYDLKMERGWQGASGSKIVVVDTNVSAENDRLPFSIWWNLPVFAAAGVLAFIPHVRETLAKAPEMWGLTGAAIVSALFFTGMHLWAVRRRNEVYSSNTKINLKVNRLVKRVWSGIWMISNYLNLVAIGTVIYSGIRLRAFTPANILWYIVVQCTMGILILAALLYLRWKKKDIIKQDQQPLYVDDDIYWKNGWYNNPNDPRVWVPDRYCTSNYTTNMGRTGGKVFTFGTISFVLITFIVILMVFLKMDFTPRYLVVNGEDISVSSPMAPISFKRDEIKGIELLDSMPDGDFTRTNGLGDERQLVGKFREKKQGEFRLYIYRGYSPILKIELPQYTVLINSQEKSETERWYLELVNEF</sequence>
<gene>
    <name evidence="2" type="ORF">ERS852491_03864</name>
</gene>
<dbReference type="RefSeq" id="WP_055154702.1">
    <property type="nucleotide sequence ID" value="NZ_CYZU01000046.1"/>
</dbReference>
<dbReference type="STRING" id="39482.ERS852491_03864"/>
<evidence type="ECO:0000256" key="1">
    <source>
        <dbReference type="SAM" id="Phobius"/>
    </source>
</evidence>
<feature type="transmembrane region" description="Helical" evidence="1">
    <location>
        <begin position="86"/>
        <end position="106"/>
    </location>
</feature>
<evidence type="ECO:0000313" key="2">
    <source>
        <dbReference type="EMBL" id="CUO96607.1"/>
    </source>
</evidence>
<keyword evidence="1" id="KW-1133">Transmembrane helix</keyword>
<feature type="transmembrane region" description="Helical" evidence="1">
    <location>
        <begin position="6"/>
        <end position="23"/>
    </location>
</feature>
<dbReference type="EMBL" id="CYZU01000046">
    <property type="protein sequence ID" value="CUO96607.1"/>
    <property type="molecule type" value="Genomic_DNA"/>
</dbReference>
<feature type="transmembrane region" description="Helical" evidence="1">
    <location>
        <begin position="254"/>
        <end position="275"/>
    </location>
</feature>
<dbReference type="AlphaFoldDB" id="A0A174JFD5"/>
<feature type="transmembrane region" description="Helical" evidence="1">
    <location>
        <begin position="333"/>
        <end position="354"/>
    </location>
</feature>
<feature type="transmembrane region" description="Helical" evidence="1">
    <location>
        <begin position="174"/>
        <end position="195"/>
    </location>
</feature>
<feature type="transmembrane region" description="Helical" evidence="1">
    <location>
        <begin position="61"/>
        <end position="80"/>
    </location>
</feature>
<keyword evidence="1" id="KW-0472">Membrane</keyword>
<feature type="transmembrane region" description="Helical" evidence="1">
    <location>
        <begin position="145"/>
        <end position="162"/>
    </location>
</feature>
<organism evidence="2 3">
    <name type="scientific">Faecalicatena contorta</name>
    <dbReference type="NCBI Taxonomy" id="39482"/>
    <lineage>
        <taxon>Bacteria</taxon>
        <taxon>Bacillati</taxon>
        <taxon>Bacillota</taxon>
        <taxon>Clostridia</taxon>
        <taxon>Lachnospirales</taxon>
        <taxon>Lachnospiraceae</taxon>
        <taxon>Faecalicatena</taxon>
    </lineage>
</organism>
<protein>
    <submittedName>
        <fullName evidence="2">Predicted membrane protein</fullName>
    </submittedName>
</protein>
<keyword evidence="1" id="KW-0812">Transmembrane</keyword>
<feature type="transmembrane region" description="Helical" evidence="1">
    <location>
        <begin position="216"/>
        <end position="242"/>
    </location>
</feature>
<accession>A0A174JFD5</accession>
<dbReference type="OrthoDB" id="157646at2"/>
<reference evidence="2 3" key="1">
    <citation type="submission" date="2015-09" db="EMBL/GenBank/DDBJ databases">
        <authorList>
            <consortium name="Pathogen Informatics"/>
        </authorList>
    </citation>
    <scope>NUCLEOTIDE SEQUENCE [LARGE SCALE GENOMIC DNA]</scope>
    <source>
        <strain evidence="2 3">2789STDY5834876</strain>
    </source>
</reference>
<evidence type="ECO:0000313" key="3">
    <source>
        <dbReference type="Proteomes" id="UP000095544"/>
    </source>
</evidence>
<dbReference type="Proteomes" id="UP000095544">
    <property type="component" value="Unassembled WGS sequence"/>
</dbReference>
<name>A0A174JFD5_9FIRM</name>
<proteinExistence type="predicted"/>